<dbReference type="InterPro" id="IPR018657">
    <property type="entry name" value="LarA-like_N"/>
</dbReference>
<accession>A0A6I1EGV6</accession>
<dbReference type="InterPro" id="IPR043166">
    <property type="entry name" value="LarA-like_C"/>
</dbReference>
<dbReference type="GO" id="GO:0050043">
    <property type="term" value="F:lactate racemase activity"/>
    <property type="evidence" value="ECO:0007669"/>
    <property type="project" value="InterPro"/>
</dbReference>
<name>A0A6I1EGV6_9BURK</name>
<dbReference type="PANTHER" id="PTHR33171:SF17">
    <property type="entry name" value="LARA-LIKE N-TERMINAL DOMAIN-CONTAINING PROTEIN"/>
    <property type="match status" value="1"/>
</dbReference>
<evidence type="ECO:0000259" key="2">
    <source>
        <dbReference type="Pfam" id="PF21113"/>
    </source>
</evidence>
<gene>
    <name evidence="3" type="primary">larA</name>
    <name evidence="3" type="ORF">GBM95_10555</name>
</gene>
<dbReference type="PANTHER" id="PTHR33171">
    <property type="entry name" value="LAR_N DOMAIN-CONTAINING PROTEIN"/>
    <property type="match status" value="1"/>
</dbReference>
<dbReference type="InterPro" id="IPR048520">
    <property type="entry name" value="LarA_C"/>
</dbReference>
<dbReference type="InterPro" id="IPR047926">
    <property type="entry name" value="Ni_dep_LarA"/>
</dbReference>
<evidence type="ECO:0000259" key="1">
    <source>
        <dbReference type="Pfam" id="PF09861"/>
    </source>
</evidence>
<dbReference type="Pfam" id="PF09861">
    <property type="entry name" value="Lar_N"/>
    <property type="match status" value="1"/>
</dbReference>
<evidence type="ECO:0000313" key="3">
    <source>
        <dbReference type="EMBL" id="KAB7653976.1"/>
    </source>
</evidence>
<protein>
    <submittedName>
        <fullName evidence="3">Nickel-dependent lactate racemase</fullName>
    </submittedName>
</protein>
<dbReference type="EMBL" id="WEHX01000112">
    <property type="protein sequence ID" value="KAB7653976.1"/>
    <property type="molecule type" value="Genomic_DNA"/>
</dbReference>
<dbReference type="Gene3D" id="3.90.226.30">
    <property type="match status" value="1"/>
</dbReference>
<evidence type="ECO:0000313" key="4">
    <source>
        <dbReference type="Proteomes" id="UP000430564"/>
    </source>
</evidence>
<feature type="domain" description="LarA-like N-terminal" evidence="1">
    <location>
        <begin position="10"/>
        <end position="211"/>
    </location>
</feature>
<dbReference type="InterPro" id="IPR048068">
    <property type="entry name" value="LarA-like"/>
</dbReference>
<reference evidence="3 4" key="1">
    <citation type="submission" date="2019-10" db="EMBL/GenBank/DDBJ databases">
        <title>Genome diversity of Sutterella seckii.</title>
        <authorList>
            <person name="Chaplin A.V."/>
            <person name="Sokolova S.R."/>
            <person name="Mosin K.A."/>
            <person name="Ivanova E.L."/>
            <person name="Kochetkova T.O."/>
            <person name="Goltsov A.Y."/>
            <person name="Trofimov D.Y."/>
            <person name="Efimov B.A."/>
        </authorList>
    </citation>
    <scope>NUCLEOTIDE SEQUENCE [LARGE SCALE GENOMIC DNA]</scope>
    <source>
        <strain evidence="3 4">ASD393</strain>
    </source>
</reference>
<dbReference type="AlphaFoldDB" id="A0A6I1EGV6"/>
<dbReference type="Gene3D" id="3.40.50.11440">
    <property type="match status" value="1"/>
</dbReference>
<dbReference type="RefSeq" id="WP_152159058.1">
    <property type="nucleotide sequence ID" value="NZ_WEHX01000112.1"/>
</dbReference>
<proteinExistence type="predicted"/>
<feature type="domain" description="Lactate racemase C-terminal" evidence="2">
    <location>
        <begin position="278"/>
        <end position="417"/>
    </location>
</feature>
<dbReference type="Pfam" id="PF21113">
    <property type="entry name" value="LarA_C"/>
    <property type="match status" value="1"/>
</dbReference>
<sequence>MTLATYDFAYGNGRKTFQYDSDDVLKVVRTEPFEVMQNVHEHVLEALYHPIGLPPVNEIVKPGDTVAFICNDPTRIANSEIFMPILVNEMNKLGVPDENMKIVFALGTHRAMTPEEMEKEVSPEVARRIKMYNSIATNKDDFEYFGTTSLGTPVWINKELCHVDHIFLTGTIVHHYFSGYGGGRKAILPGCAAMETVRMNHSHMLSEKAGLGRMEGNPCYDDQMEGVALFAKGRSLFLFNAILNAKHEFLKIFAGDYIKAHKEACKFVDEVYGCEIPKEADLVIASCGGYPKDINVYQMQKTMDNAACAVRKGGVVILLAECIEGSGSAKLEETFRRLRTPEAIKKELEDNFQIGANKAFAITRPLGKARFILVTALNRDLAKSMHFTAAVDTVEEALKIAHEYLGDHPSTIMMPEGSLTVPRVAPEHNCSCKCGR</sequence>
<dbReference type="Proteomes" id="UP000430564">
    <property type="component" value="Unassembled WGS sequence"/>
</dbReference>
<comment type="caution">
    <text evidence="3">The sequence shown here is derived from an EMBL/GenBank/DDBJ whole genome shotgun (WGS) entry which is preliminary data.</text>
</comment>
<dbReference type="OrthoDB" id="9770545at2"/>
<organism evidence="3 4">
    <name type="scientific">Sutterella seckii</name>
    <dbReference type="NCBI Taxonomy" id="1944635"/>
    <lineage>
        <taxon>Bacteria</taxon>
        <taxon>Pseudomonadati</taxon>
        <taxon>Pseudomonadota</taxon>
        <taxon>Betaproteobacteria</taxon>
        <taxon>Burkholderiales</taxon>
        <taxon>Sutterellaceae</taxon>
        <taxon>Sutterella</taxon>
    </lineage>
</organism>
<dbReference type="NCBIfam" id="NF033504">
    <property type="entry name" value="Ni_dep_LarA"/>
    <property type="match status" value="1"/>
</dbReference>